<organism evidence="1 2">
    <name type="scientific">Vibrio vulnificus (strain YJ016)</name>
    <dbReference type="NCBI Taxonomy" id="196600"/>
    <lineage>
        <taxon>Bacteria</taxon>
        <taxon>Pseudomonadati</taxon>
        <taxon>Pseudomonadota</taxon>
        <taxon>Gammaproteobacteria</taxon>
        <taxon>Vibrionales</taxon>
        <taxon>Vibrionaceae</taxon>
        <taxon>Vibrio</taxon>
    </lineage>
</organism>
<sequence length="67" mass="7975">MSKQTAHKLCHHRTALMQQNHPQIETKTPYYQVRRDPRSLRTDADYSRQFFVLLGGVYPSIYYMADN</sequence>
<evidence type="ECO:0000313" key="2">
    <source>
        <dbReference type="Proteomes" id="UP000002675"/>
    </source>
</evidence>
<protein>
    <submittedName>
        <fullName evidence="1">Uncharacterized protein</fullName>
    </submittedName>
</protein>
<dbReference type="EMBL" id="BA000038">
    <property type="protein sequence ID" value="BAC96860.1"/>
    <property type="molecule type" value="Genomic_DNA"/>
</dbReference>
<name>Q7ME50_VIBVY</name>
<dbReference type="HOGENOM" id="CLU_2811355_0_0_6"/>
<evidence type="ECO:0000313" key="1">
    <source>
        <dbReference type="EMBL" id="BAC96860.1"/>
    </source>
</evidence>
<dbReference type="KEGG" id="vvy:VVA0833"/>
<dbReference type="Proteomes" id="UP000002675">
    <property type="component" value="Chromosome II"/>
</dbReference>
<reference evidence="1 2" key="1">
    <citation type="journal article" date="2003" name="Genome Res.">
        <title>Comparative genome analysis of Vibrio vulnificus, a marine pathogen.</title>
        <authorList>
            <person name="Chen C.Y."/>
            <person name="Wu K.M."/>
            <person name="Chang Y.C."/>
            <person name="Chang C.H."/>
            <person name="Tsai H.C."/>
            <person name="Liao T.L."/>
            <person name="Liu Y.M."/>
            <person name="Chen H.J."/>
            <person name="Shen A.B."/>
            <person name="Li J.C."/>
            <person name="Su T.L."/>
            <person name="Shao C.P."/>
            <person name="Lee C.T."/>
            <person name="Hor L.I."/>
            <person name="Tsai S.F."/>
        </authorList>
    </citation>
    <scope>NUCLEOTIDE SEQUENCE [LARGE SCALE GENOMIC DNA]</scope>
    <source>
        <strain evidence="1 2">YJ016</strain>
    </source>
</reference>
<accession>Q7ME50</accession>
<proteinExistence type="predicted"/>
<gene>
    <name evidence="1" type="ordered locus">VVA0833</name>
</gene>
<dbReference type="AlphaFoldDB" id="Q7ME50"/>